<name>A0A0G2HG46_9PEZI</name>
<comment type="caution">
    <text evidence="1">The sequence shown here is derived from an EMBL/GenBank/DDBJ whole genome shotgun (WGS) entry which is preliminary data.</text>
</comment>
<reference evidence="1 2" key="1">
    <citation type="submission" date="2015-03" db="EMBL/GenBank/DDBJ databases">
        <authorList>
            <person name="Morales-Cruz A."/>
            <person name="Amrine K.C."/>
            <person name="Cantu D."/>
        </authorList>
    </citation>
    <scope>NUCLEOTIDE SEQUENCE [LARGE SCALE GENOMIC DNA]</scope>
    <source>
        <strain evidence="1">DS831</strain>
    </source>
</reference>
<accession>A0A0G2HG46</accession>
<sequence>MNGPQDIKKLFKADGTPLEDDGCYQKILSKYMDMICQIEDNYRVMGRHYHETHIIVREDTPELDPAQSEGGRLARDFFDREVDGAAGPVARRDVAHDVEVLIEATRRHVRRGEYPAVKANLERVDRDLRELVRKLKTAHEAILAAKRLQEDHAVWYIARHGEAWAGRYDEMEAKFYRWLEALDPGMPRSICHLQWYHESEGFVTTAEGWPRAFWPNAGDGR</sequence>
<gene>
    <name evidence="1" type="ORF">UCDDS831_g00838</name>
</gene>
<protein>
    <submittedName>
        <fullName evidence="1">Uncharacterized protein</fullName>
    </submittedName>
</protein>
<proteinExistence type="predicted"/>
<dbReference type="AlphaFoldDB" id="A0A0G2HG46"/>
<dbReference type="EMBL" id="LAQI01000021">
    <property type="protein sequence ID" value="KKY27435.1"/>
    <property type="molecule type" value="Genomic_DNA"/>
</dbReference>
<evidence type="ECO:0000313" key="2">
    <source>
        <dbReference type="Proteomes" id="UP000034182"/>
    </source>
</evidence>
<evidence type="ECO:0000313" key="1">
    <source>
        <dbReference type="EMBL" id="KKY27435.1"/>
    </source>
</evidence>
<dbReference type="Proteomes" id="UP000034182">
    <property type="component" value="Unassembled WGS sequence"/>
</dbReference>
<reference evidence="1 2" key="2">
    <citation type="submission" date="2015-05" db="EMBL/GenBank/DDBJ databases">
        <title>Distinctive expansion of gene families associated with plant cell wall degradation and secondary metabolism in the genomes of grapevine trunk pathogens.</title>
        <authorList>
            <person name="Lawrence D.P."/>
            <person name="Travadon R."/>
            <person name="Rolshausen P.E."/>
            <person name="Baumgartner K."/>
        </authorList>
    </citation>
    <scope>NUCLEOTIDE SEQUENCE [LARGE SCALE GENOMIC DNA]</scope>
    <source>
        <strain evidence="1">DS831</strain>
    </source>
</reference>
<organism evidence="1 2">
    <name type="scientific">Diplodia seriata</name>
    <dbReference type="NCBI Taxonomy" id="420778"/>
    <lineage>
        <taxon>Eukaryota</taxon>
        <taxon>Fungi</taxon>
        <taxon>Dikarya</taxon>
        <taxon>Ascomycota</taxon>
        <taxon>Pezizomycotina</taxon>
        <taxon>Dothideomycetes</taxon>
        <taxon>Dothideomycetes incertae sedis</taxon>
        <taxon>Botryosphaeriales</taxon>
        <taxon>Botryosphaeriaceae</taxon>
        <taxon>Diplodia</taxon>
    </lineage>
</organism>